<evidence type="ECO:0000256" key="2">
    <source>
        <dbReference type="ARBA" id="ARBA00007069"/>
    </source>
</evidence>
<dbReference type="SUPFAM" id="SSF161098">
    <property type="entry name" value="MetI-like"/>
    <property type="match status" value="1"/>
</dbReference>
<dbReference type="EMBL" id="BJOV01000003">
    <property type="protein sequence ID" value="GEE01154.1"/>
    <property type="molecule type" value="Genomic_DNA"/>
</dbReference>
<proteinExistence type="inferred from homology"/>
<dbReference type="InterPro" id="IPR035906">
    <property type="entry name" value="MetI-like_sf"/>
</dbReference>
<keyword evidence="8 9" id="KW-0472">Membrane</keyword>
<comment type="subcellular location">
    <subcellularLocation>
        <location evidence="1 9">Cell membrane</location>
        <topology evidence="1 9">Multi-pass membrane protein</topology>
    </subcellularLocation>
</comment>
<evidence type="ECO:0000313" key="14">
    <source>
        <dbReference type="Proteomes" id="UP000444960"/>
    </source>
</evidence>
<name>A0A7I9V7E3_9ACTN</name>
<evidence type="ECO:0000256" key="10">
    <source>
        <dbReference type="RuleBase" id="RU363054"/>
    </source>
</evidence>
<dbReference type="NCBIfam" id="TIGR02138">
    <property type="entry name" value="phosphate_pstC"/>
    <property type="match status" value="1"/>
</dbReference>
<evidence type="ECO:0000256" key="5">
    <source>
        <dbReference type="ARBA" id="ARBA00022592"/>
    </source>
</evidence>
<dbReference type="InterPro" id="IPR051124">
    <property type="entry name" value="Phosphate_Transport_Permease"/>
</dbReference>
<dbReference type="GO" id="GO:0005315">
    <property type="term" value="F:phosphate transmembrane transporter activity"/>
    <property type="evidence" value="ECO:0007669"/>
    <property type="project" value="InterPro"/>
</dbReference>
<reference evidence="14" key="1">
    <citation type="submission" date="2019-06" db="EMBL/GenBank/DDBJ databases">
        <title>Gordonia isolated from sludge of a wastewater treatment plant.</title>
        <authorList>
            <person name="Tamura T."/>
            <person name="Aoyama K."/>
            <person name="Kang Y."/>
            <person name="Saito S."/>
            <person name="Akiyama N."/>
            <person name="Yazawa K."/>
            <person name="Gonoi T."/>
            <person name="Mikami Y."/>
        </authorList>
    </citation>
    <scope>NUCLEOTIDE SEQUENCE [LARGE SCALE GENOMIC DNA]</scope>
    <source>
        <strain evidence="14">NBRC 107696</strain>
    </source>
</reference>
<keyword evidence="3 9" id="KW-0813">Transport</keyword>
<feature type="domain" description="ABC transmembrane type-1" evidence="12">
    <location>
        <begin position="113"/>
        <end position="343"/>
    </location>
</feature>
<comment type="caution">
    <text evidence="13">The sequence shown here is derived from an EMBL/GenBank/DDBJ whole genome shotgun (WGS) entry which is preliminary data.</text>
</comment>
<dbReference type="InterPro" id="IPR011864">
    <property type="entry name" value="Phosphate_PstC"/>
</dbReference>
<evidence type="ECO:0000259" key="12">
    <source>
        <dbReference type="PROSITE" id="PS50928"/>
    </source>
</evidence>
<keyword evidence="14" id="KW-1185">Reference proteome</keyword>
<dbReference type="InterPro" id="IPR000515">
    <property type="entry name" value="MetI-like"/>
</dbReference>
<dbReference type="GO" id="GO:0005886">
    <property type="term" value="C:plasma membrane"/>
    <property type="evidence" value="ECO:0007669"/>
    <property type="project" value="UniProtKB-SubCell"/>
</dbReference>
<gene>
    <name evidence="13" type="ORF">nbrc107696_16000</name>
</gene>
<keyword evidence="4 10" id="KW-1003">Cell membrane</keyword>
<protein>
    <recommendedName>
        <fullName evidence="10">Phosphate transport system permease protein</fullName>
    </recommendedName>
</protein>
<evidence type="ECO:0000256" key="11">
    <source>
        <dbReference type="SAM" id="MobiDB-lite"/>
    </source>
</evidence>
<feature type="transmembrane region" description="Helical" evidence="9">
    <location>
        <begin position="209"/>
        <end position="232"/>
    </location>
</feature>
<dbReference type="PROSITE" id="PS50928">
    <property type="entry name" value="ABC_TM1"/>
    <property type="match status" value="1"/>
</dbReference>
<evidence type="ECO:0000256" key="9">
    <source>
        <dbReference type="RuleBase" id="RU363032"/>
    </source>
</evidence>
<dbReference type="Gene3D" id="1.10.3720.10">
    <property type="entry name" value="MetI-like"/>
    <property type="match status" value="1"/>
</dbReference>
<evidence type="ECO:0000313" key="13">
    <source>
        <dbReference type="EMBL" id="GEE01154.1"/>
    </source>
</evidence>
<feature type="transmembrane region" description="Helical" evidence="9">
    <location>
        <begin position="57"/>
        <end position="81"/>
    </location>
</feature>
<dbReference type="Pfam" id="PF00528">
    <property type="entry name" value="BPD_transp_1"/>
    <property type="match status" value="1"/>
</dbReference>
<keyword evidence="5 10" id="KW-0592">Phosphate transport</keyword>
<dbReference type="AlphaFoldDB" id="A0A7I9V7E3"/>
<comment type="function">
    <text evidence="10">Part of the binding-protein-dependent transport system for phosphate; probably responsible for the translocation of the substrate across the membrane.</text>
</comment>
<evidence type="ECO:0000256" key="8">
    <source>
        <dbReference type="ARBA" id="ARBA00023136"/>
    </source>
</evidence>
<organism evidence="13 14">
    <name type="scientific">Gordonia spumicola</name>
    <dbReference type="NCBI Taxonomy" id="589161"/>
    <lineage>
        <taxon>Bacteria</taxon>
        <taxon>Bacillati</taxon>
        <taxon>Actinomycetota</taxon>
        <taxon>Actinomycetes</taxon>
        <taxon>Mycobacteriales</taxon>
        <taxon>Gordoniaceae</taxon>
        <taxon>Gordonia</taxon>
    </lineage>
</organism>
<comment type="similarity">
    <text evidence="2 10">Belongs to the binding-protein-dependent transport system permease family. CysTW subfamily.</text>
</comment>
<dbReference type="GO" id="GO:0006817">
    <property type="term" value="P:phosphate ion transport"/>
    <property type="evidence" value="ECO:0007669"/>
    <property type="project" value="UniProtKB-KW"/>
</dbReference>
<accession>A0A7I9V7E3</accession>
<evidence type="ECO:0000256" key="6">
    <source>
        <dbReference type="ARBA" id="ARBA00022692"/>
    </source>
</evidence>
<dbReference type="CDD" id="cd06261">
    <property type="entry name" value="TM_PBP2"/>
    <property type="match status" value="1"/>
</dbReference>
<feature type="transmembrane region" description="Helical" evidence="9">
    <location>
        <begin position="253"/>
        <end position="274"/>
    </location>
</feature>
<feature type="transmembrane region" description="Helical" evidence="9">
    <location>
        <begin position="150"/>
        <end position="173"/>
    </location>
</feature>
<evidence type="ECO:0000256" key="3">
    <source>
        <dbReference type="ARBA" id="ARBA00022448"/>
    </source>
</evidence>
<dbReference type="PANTHER" id="PTHR30425">
    <property type="entry name" value="PHOSPHATE TRANSPORT SYSTEM PERMEASE PROTEIN PST"/>
    <property type="match status" value="1"/>
</dbReference>
<evidence type="ECO:0000256" key="7">
    <source>
        <dbReference type="ARBA" id="ARBA00022989"/>
    </source>
</evidence>
<dbReference type="PANTHER" id="PTHR30425:SF1">
    <property type="entry name" value="PHOSPHATE TRANSPORT SYSTEM PERMEASE PROTEIN PSTC"/>
    <property type="match status" value="1"/>
</dbReference>
<feature type="transmembrane region" description="Helical" evidence="9">
    <location>
        <begin position="324"/>
        <end position="347"/>
    </location>
</feature>
<dbReference type="Proteomes" id="UP000444960">
    <property type="component" value="Unassembled WGS sequence"/>
</dbReference>
<keyword evidence="7 9" id="KW-1133">Transmembrane helix</keyword>
<feature type="transmembrane region" description="Helical" evidence="9">
    <location>
        <begin position="113"/>
        <end position="138"/>
    </location>
</feature>
<sequence>MTMSDTAAVDTVKNGKTASEAGLVAGGQPVPPSGREGTATPSGSAVSRNGDRVMRTLATGSGLLVSIVIGLIALFLLLQAIPALAKNTENFFTFDGAWVVSGDDLKFGIPQQFYATVMVAVIALAIAMPIALGISLFITEYAPKRIAGPIAFTVDLLAAVPSIVYGLWGILVLGPAMVGPNRWLVDNLGFLPFFREPQNAANMSTGGTMLTAGIVLAVMILPVITAVTREVFAQTPHGHREAALALGASQWEVVRFAVLPFGFSGYISGAMLGLGRALGETMALLLIMSTAGPIDFNVMESGQTFATIIANNAAEFDNPLKTGAYISAGLVLFALTFIVNAAARAVIARKA</sequence>
<evidence type="ECO:0000256" key="1">
    <source>
        <dbReference type="ARBA" id="ARBA00004651"/>
    </source>
</evidence>
<keyword evidence="6 9" id="KW-0812">Transmembrane</keyword>
<evidence type="ECO:0000256" key="4">
    <source>
        <dbReference type="ARBA" id="ARBA00022475"/>
    </source>
</evidence>
<feature type="region of interest" description="Disordered" evidence="11">
    <location>
        <begin position="20"/>
        <end position="47"/>
    </location>
</feature>